<name>A0A1E7ES52_9STRA</name>
<evidence type="ECO:0000313" key="2">
    <source>
        <dbReference type="Proteomes" id="UP000095751"/>
    </source>
</evidence>
<dbReference type="AlphaFoldDB" id="A0A1E7ES52"/>
<evidence type="ECO:0000313" key="1">
    <source>
        <dbReference type="EMBL" id="OEU08702.1"/>
    </source>
</evidence>
<gene>
    <name evidence="1" type="ORF">FRACYDRAFT_271668</name>
</gene>
<dbReference type="EMBL" id="KV784379">
    <property type="protein sequence ID" value="OEU08702.1"/>
    <property type="molecule type" value="Genomic_DNA"/>
</dbReference>
<dbReference type="Proteomes" id="UP000095751">
    <property type="component" value="Unassembled WGS sequence"/>
</dbReference>
<organism evidence="1 2">
    <name type="scientific">Fragilariopsis cylindrus CCMP1102</name>
    <dbReference type="NCBI Taxonomy" id="635003"/>
    <lineage>
        <taxon>Eukaryota</taxon>
        <taxon>Sar</taxon>
        <taxon>Stramenopiles</taxon>
        <taxon>Ochrophyta</taxon>
        <taxon>Bacillariophyta</taxon>
        <taxon>Bacillariophyceae</taxon>
        <taxon>Bacillariophycidae</taxon>
        <taxon>Bacillariales</taxon>
        <taxon>Bacillariaceae</taxon>
        <taxon>Fragilariopsis</taxon>
    </lineage>
</organism>
<dbReference type="InParanoid" id="A0A1E7ES52"/>
<reference evidence="1 2" key="1">
    <citation type="submission" date="2016-09" db="EMBL/GenBank/DDBJ databases">
        <title>Extensive genetic diversity and differential bi-allelic expression allows diatom success in the polar Southern Ocean.</title>
        <authorList>
            <consortium name="DOE Joint Genome Institute"/>
            <person name="Mock T."/>
            <person name="Otillar R.P."/>
            <person name="Strauss J."/>
            <person name="Dupont C."/>
            <person name="Frickenhaus S."/>
            <person name="Maumus F."/>
            <person name="Mcmullan M."/>
            <person name="Sanges R."/>
            <person name="Schmutz J."/>
            <person name="Toseland A."/>
            <person name="Valas R."/>
            <person name="Veluchamy A."/>
            <person name="Ward B.J."/>
            <person name="Allen A."/>
            <person name="Barry K."/>
            <person name="Falciatore A."/>
            <person name="Ferrante M."/>
            <person name="Fortunato A.E."/>
            <person name="Gloeckner G."/>
            <person name="Gruber A."/>
            <person name="Hipkin R."/>
            <person name="Janech M."/>
            <person name="Kroth P."/>
            <person name="Leese F."/>
            <person name="Lindquist E."/>
            <person name="Lyon B.R."/>
            <person name="Martin J."/>
            <person name="Mayer C."/>
            <person name="Parker M."/>
            <person name="Quesneville H."/>
            <person name="Raymond J."/>
            <person name="Uhlig C."/>
            <person name="Valentin K.U."/>
            <person name="Worden A.Z."/>
            <person name="Armbrust E.V."/>
            <person name="Bowler C."/>
            <person name="Green B."/>
            <person name="Moulton V."/>
            <person name="Van Oosterhout C."/>
            <person name="Grigoriev I."/>
        </authorList>
    </citation>
    <scope>NUCLEOTIDE SEQUENCE [LARGE SCALE GENOMIC DNA]</scope>
    <source>
        <strain evidence="1 2">CCMP1102</strain>
    </source>
</reference>
<keyword evidence="2" id="KW-1185">Reference proteome</keyword>
<sequence>MYSTAFTATQFNPDPDVCALLLDGKEWSQPLSDLCQNGCIVITTDKALDPDYGWKIIDRIENVPNPEVLDSTGFIHILNK</sequence>
<accession>A0A1E7ES52</accession>
<protein>
    <submittedName>
        <fullName evidence="1">Uncharacterized protein</fullName>
    </submittedName>
</protein>
<proteinExistence type="predicted"/>
<dbReference type="KEGG" id="fcy:FRACYDRAFT_271668"/>
<dbReference type="OrthoDB" id="443402at2759"/>